<feature type="compositionally biased region" description="Basic residues" evidence="1">
    <location>
        <begin position="1286"/>
        <end position="1299"/>
    </location>
</feature>
<accession>A0AAD9HQK0</accession>
<proteinExistence type="predicted"/>
<feature type="compositionally biased region" description="Basic and acidic residues" evidence="1">
    <location>
        <begin position="1733"/>
        <end position="1756"/>
    </location>
</feature>
<gene>
    <name evidence="2" type="ORF">LX32DRAFT_182250</name>
</gene>
<feature type="compositionally biased region" description="Low complexity" evidence="1">
    <location>
        <begin position="41"/>
        <end position="53"/>
    </location>
</feature>
<feature type="compositionally biased region" description="Pro residues" evidence="1">
    <location>
        <begin position="2037"/>
        <end position="2046"/>
    </location>
</feature>
<feature type="compositionally biased region" description="Pro residues" evidence="1">
    <location>
        <begin position="1886"/>
        <end position="1897"/>
    </location>
</feature>
<feature type="compositionally biased region" description="Basic and acidic residues" evidence="1">
    <location>
        <begin position="1585"/>
        <end position="1613"/>
    </location>
</feature>
<name>A0AAD9HQK0_9PEZI</name>
<feature type="compositionally biased region" description="Basic residues" evidence="1">
    <location>
        <begin position="2327"/>
        <end position="2342"/>
    </location>
</feature>
<feature type="region of interest" description="Disordered" evidence="1">
    <location>
        <begin position="2097"/>
        <end position="2122"/>
    </location>
</feature>
<feature type="compositionally biased region" description="Low complexity" evidence="1">
    <location>
        <begin position="1963"/>
        <end position="1986"/>
    </location>
</feature>
<reference evidence="2" key="1">
    <citation type="submission" date="2021-06" db="EMBL/GenBank/DDBJ databases">
        <title>Comparative genomics, transcriptomics and evolutionary studies reveal genomic signatures of adaptation to plant cell wall in hemibiotrophic fungi.</title>
        <authorList>
            <consortium name="DOE Joint Genome Institute"/>
            <person name="Baroncelli R."/>
            <person name="Diaz J.F."/>
            <person name="Benocci T."/>
            <person name="Peng M."/>
            <person name="Battaglia E."/>
            <person name="Haridas S."/>
            <person name="Andreopoulos W."/>
            <person name="Labutti K."/>
            <person name="Pangilinan J."/>
            <person name="Floch G.L."/>
            <person name="Makela M.R."/>
            <person name="Henrissat B."/>
            <person name="Grigoriev I.V."/>
            <person name="Crouch J.A."/>
            <person name="De Vries R.P."/>
            <person name="Sukno S.A."/>
            <person name="Thon M.R."/>
        </authorList>
    </citation>
    <scope>NUCLEOTIDE SEQUENCE</scope>
    <source>
        <strain evidence="2">MAFF235873</strain>
    </source>
</reference>
<feature type="compositionally biased region" description="Basic and acidic residues" evidence="1">
    <location>
        <begin position="1241"/>
        <end position="1270"/>
    </location>
</feature>
<feature type="compositionally biased region" description="Low complexity" evidence="1">
    <location>
        <begin position="143"/>
        <end position="158"/>
    </location>
</feature>
<feature type="compositionally biased region" description="Basic and acidic residues" evidence="1">
    <location>
        <begin position="538"/>
        <end position="592"/>
    </location>
</feature>
<feature type="region of interest" description="Disordered" evidence="1">
    <location>
        <begin position="1173"/>
        <end position="1415"/>
    </location>
</feature>
<feature type="region of interest" description="Disordered" evidence="1">
    <location>
        <begin position="2312"/>
        <end position="2345"/>
    </location>
</feature>
<feature type="compositionally biased region" description="Polar residues" evidence="1">
    <location>
        <begin position="320"/>
        <end position="329"/>
    </location>
</feature>
<feature type="region of interest" description="Disordered" evidence="1">
    <location>
        <begin position="535"/>
        <end position="780"/>
    </location>
</feature>
<feature type="compositionally biased region" description="Basic and acidic residues" evidence="1">
    <location>
        <begin position="493"/>
        <end position="504"/>
    </location>
</feature>
<feature type="region of interest" description="Disordered" evidence="1">
    <location>
        <begin position="929"/>
        <end position="1160"/>
    </location>
</feature>
<feature type="compositionally biased region" description="Acidic residues" evidence="1">
    <location>
        <begin position="334"/>
        <end position="352"/>
    </location>
</feature>
<feature type="compositionally biased region" description="Low complexity" evidence="1">
    <location>
        <begin position="293"/>
        <end position="305"/>
    </location>
</feature>
<evidence type="ECO:0000313" key="2">
    <source>
        <dbReference type="EMBL" id="KAK2032627.1"/>
    </source>
</evidence>
<feature type="compositionally biased region" description="Low complexity" evidence="1">
    <location>
        <begin position="953"/>
        <end position="971"/>
    </location>
</feature>
<feature type="compositionally biased region" description="Basic and acidic residues" evidence="1">
    <location>
        <begin position="938"/>
        <end position="952"/>
    </location>
</feature>
<feature type="compositionally biased region" description="Polar residues" evidence="1">
    <location>
        <begin position="1316"/>
        <end position="1328"/>
    </location>
</feature>
<feature type="compositionally biased region" description="Basic and acidic residues" evidence="1">
    <location>
        <begin position="599"/>
        <end position="609"/>
    </location>
</feature>
<feature type="region of interest" description="Disordered" evidence="1">
    <location>
        <begin position="811"/>
        <end position="839"/>
    </location>
</feature>
<feature type="compositionally biased region" description="Basic and acidic residues" evidence="1">
    <location>
        <begin position="1707"/>
        <end position="1726"/>
    </location>
</feature>
<feature type="compositionally biased region" description="Pro residues" evidence="1">
    <location>
        <begin position="475"/>
        <end position="485"/>
    </location>
</feature>
<organism evidence="2 3">
    <name type="scientific">Colletotrichum zoysiae</name>
    <dbReference type="NCBI Taxonomy" id="1216348"/>
    <lineage>
        <taxon>Eukaryota</taxon>
        <taxon>Fungi</taxon>
        <taxon>Dikarya</taxon>
        <taxon>Ascomycota</taxon>
        <taxon>Pezizomycotina</taxon>
        <taxon>Sordariomycetes</taxon>
        <taxon>Hypocreomycetidae</taxon>
        <taxon>Glomerellales</taxon>
        <taxon>Glomerellaceae</taxon>
        <taxon>Colletotrichum</taxon>
        <taxon>Colletotrichum graminicola species complex</taxon>
    </lineage>
</organism>
<feature type="compositionally biased region" description="Pro residues" evidence="1">
    <location>
        <begin position="97"/>
        <end position="111"/>
    </location>
</feature>
<feature type="compositionally biased region" description="Polar residues" evidence="1">
    <location>
        <begin position="276"/>
        <end position="292"/>
    </location>
</feature>
<dbReference type="EMBL" id="MU842829">
    <property type="protein sequence ID" value="KAK2032627.1"/>
    <property type="molecule type" value="Genomic_DNA"/>
</dbReference>
<feature type="region of interest" description="Disordered" evidence="1">
    <location>
        <begin position="276"/>
        <end position="521"/>
    </location>
</feature>
<feature type="compositionally biased region" description="Basic and acidic residues" evidence="1">
    <location>
        <begin position="1"/>
        <end position="13"/>
    </location>
</feature>
<feature type="compositionally biased region" description="Basic residues" evidence="1">
    <location>
        <begin position="185"/>
        <end position="194"/>
    </location>
</feature>
<feature type="compositionally biased region" description="Basic and acidic residues" evidence="1">
    <location>
        <begin position="239"/>
        <end position="260"/>
    </location>
</feature>
<feature type="compositionally biased region" description="Basic and acidic residues" evidence="1">
    <location>
        <begin position="1840"/>
        <end position="1875"/>
    </location>
</feature>
<feature type="region of interest" description="Disordered" evidence="1">
    <location>
        <begin position="1435"/>
        <end position="1816"/>
    </location>
</feature>
<feature type="compositionally biased region" description="Basic and acidic residues" evidence="1">
    <location>
        <begin position="1678"/>
        <end position="1698"/>
    </location>
</feature>
<feature type="compositionally biased region" description="Polar residues" evidence="1">
    <location>
        <begin position="823"/>
        <end position="832"/>
    </location>
</feature>
<evidence type="ECO:0000256" key="1">
    <source>
        <dbReference type="SAM" id="MobiDB-lite"/>
    </source>
</evidence>
<feature type="compositionally biased region" description="Basic and acidic residues" evidence="1">
    <location>
        <begin position="1768"/>
        <end position="1782"/>
    </location>
</feature>
<feature type="compositionally biased region" description="Basic and acidic residues" evidence="1">
    <location>
        <begin position="1913"/>
        <end position="1930"/>
    </location>
</feature>
<sequence>MMRDSRRRSPESSRRRRRDRRDSREQLAVTSTISAMPGPSQQYQQLQQQQQQQPLPHMYSQSQYPQSFADPQRYPEPERYAARPERYDDLQRYVHPQPQPYPHPEQYPPPTEVFVNPLGYTQQQPYVEPQTYPEPREPETMRPRGASSSSSSSSTSSSLLNISAKSPKFGGVFSTFFRAPSEQRKSRRRKKQKARILSFGNSSSSSVNSDMAYGRGYIDRDKSQHPSPMPQGRPSPALHRADAVDASHRPPPALRDKTDEEIINIGRQLQDIARKQNQADLKATSKSRTSQVAGAATAGAAAAAAFGHFRSKSKSDSKTRGSGTSKPNQSISSSDDDWESASEDESTTDESDNGLAYGSVFKPVKSARISSESPEHIKPPERRSTIVDPRLFGPVNSLHGAVKSPCGFGEEDPRSAGSSRRHHEETIAQVELPKSGKQPMQRIYPVPTSDPDRFDYDRGSIASSRQHLPQRARPEPVPIQQPIPIVPVSSKVYDAERFEEDERTKQRRSPPKGRSAAENAIAGVGVTAAAMGAAMAYSRKDSGDHNERRHDPQSEALKRREDPLDPQQSRRKDEPERLIRVELEDHETRKQNDPYQSRRRNDADVVDRREKKRVGRSDPAYEALKRRETERDPRPEVYRLPQGDEIRVEYDPNDDHRPREEPKEPRREERKTVVVDDRPETRRPEKPTELLRDKHGVADDAFQTPKYATPKRPLTPQVVTVDREPSFDNSPPKKPDYSESRMSRKDSFELEQRLEQYQQGAQDRSRTPGPRRRGGSIEEEERVAKAIYDEAKHATVPIAASAVAAAIAVEVERSRRHRRDQVTSDGSRNESQAVKDAVQEEADRYYRETVIARKIAKEEMRSRSASPHDESVVGKWQEHDDGPEVVTIVTPPEMEHHHHDKSPYDAPNADVRIDHIIIPEELPRFRLPGRQLAAGEGPKFKSRDPSCERERPLLNLVLPTPVVTPRHTPAPEQQKEPSSSSRKQEAPQPRSDGPVGAPSSDAVPATEIILGPKGEAIERPTTPTAKSVTWGENETKSFNTESPEPSKKSASNTSSKSKKKKKLGKSSPWGIISAAVGTGATAAAAAPDMRDPFESKPDGHRTRHSPPESPKSRGIEPTAEPTVPLASHKRSESFEDEQDFPPAPGPKPSSPQTSRMPGAFADDIEFASVLAAGLQDTGFDPNIVIDNPTYMRRDSPPGQSEPTVYQQPFAETVTDLGIYGPEGPSPAESGFVIGEVPETPIAERELGNDHVAESPRTRERRDKGKAKETPLVEQEPPVEDVESSRKLSKKEKRKQKAAKKQSMDTPADDAYDTPVAPSQSVPNPSSEKPPNHERPRSYYDVPGATSQDAPASFNNPGHVYERPHTYYGYGGPQPTPLSGSNPYSDAVSAHDRPHSYYGVPETTLRNEPAPMYEAAPPYEKPRALYEAPQSPETVVALGPKDRGFQDVPTWDLPAIRDVPRSYGETLASAASASETAAADGEPAASSKSSKKEKKKKSRSSQSEVIVVQEDEDEPPTERSLRDETSGSRETLPESERYHSGVPRETGEGAWETLAKKNNPKKSKQSSDEWTDIEKQSDYTPTVERSSTRDDLGEWDDLPIKSQRDRSRFEDRDVSSVVSDTSSRREKSDRRSKSSRHEDKDASPIVASDPASRREKSDRRSKSVRDEDRDASSVVSDPSSRRDKSERRFHNSRHDDRDVASVVSEPTSRSEKLERRSKSLRDEEKDPGSIVSDHSSRRDKSDRRSNGTRHEDGDDAKSVASGSSGRKRRSDDQKSPKEEEKRSSGFFNSLFRGGNNKEVSGKDEKSSFLGNAGTLGAGAGLAGAVAALGSIMSRSNATEPPHLEESVDVSQSREKSASPARDVDIDPEIVPRDIRPAIDPQYGDLLPLPPSPMPPSIPGSPTEELEELPALPDSRPETPPEERRRQHETKTPKTHSRKRSNIEIPLRSPSQTAVPFKLRLGQRSTPSSSPGNLGPSPVSSPPVATAPDVTHVTTPTSATYARRPSRPISWESSREIKPLYLLEQSRQESAAQSMEPPIDFPELPPSEPASRESPAPEFSLREDDVKYFNQLQASPFEPNDLRIDTDMSQYPYQADRQFGSQETTPKAEHGAMFERPSPALPELPDAAKYLDLSEHYYEELPPLPASPLDTPVMGSKEEPVDTIPQERSLYGPASPALPTVTDAVRQYAFSHATLADLPALPASPISDAAESLKEPFIPTSKLEELSVLHDNPSARPATMPEPEPVETTSKERSLRLTDLTTPQLARPRSRSRIFLALTTLLLQPWPEAQLPDSQLPHLLARLRPRKIQLRLSEQPKPWSLPLQQSHPRTGKGPRKTRRRRRPRGCPSITLRFPRLKLLPMFPQIRTIRRPPILLPLLQPKRWRPCQTKPPALRQLRSRQLRYP</sequence>
<feature type="region of interest" description="Disordered" evidence="1">
    <location>
        <begin position="1834"/>
        <end position="2058"/>
    </location>
</feature>
<keyword evidence="3" id="KW-1185">Reference proteome</keyword>
<feature type="compositionally biased region" description="Polar residues" evidence="1">
    <location>
        <begin position="1021"/>
        <end position="1043"/>
    </location>
</feature>
<feature type="compositionally biased region" description="Polar residues" evidence="1">
    <location>
        <begin position="1197"/>
        <end position="1206"/>
    </location>
</feature>
<feature type="compositionally biased region" description="Basic and acidic residues" evidence="1">
    <location>
        <begin position="1088"/>
        <end position="1100"/>
    </location>
</feature>
<feature type="compositionally biased region" description="Basic and acidic residues" evidence="1">
    <location>
        <begin position="1650"/>
        <end position="1670"/>
    </location>
</feature>
<feature type="compositionally biased region" description="Polar residues" evidence="1">
    <location>
        <begin position="1344"/>
        <end position="1355"/>
    </location>
</feature>
<evidence type="ECO:0008006" key="4">
    <source>
        <dbReference type="Google" id="ProtNLM"/>
    </source>
</evidence>
<dbReference type="Proteomes" id="UP001232148">
    <property type="component" value="Unassembled WGS sequence"/>
</dbReference>
<feature type="compositionally biased region" description="Basic and acidic residues" evidence="1">
    <location>
        <begin position="373"/>
        <end position="385"/>
    </location>
</feature>
<protein>
    <recommendedName>
        <fullName evidence="4">Involucrin repeat protein</fullName>
    </recommendedName>
</protein>
<feature type="compositionally biased region" description="Basic residues" evidence="1">
    <location>
        <begin position="1488"/>
        <end position="1498"/>
    </location>
</feature>
<feature type="region of interest" description="Disordered" evidence="1">
    <location>
        <begin position="2230"/>
        <end position="2252"/>
    </location>
</feature>
<feature type="region of interest" description="Disordered" evidence="1">
    <location>
        <begin position="1"/>
        <end position="261"/>
    </location>
</feature>
<feature type="compositionally biased region" description="Low complexity" evidence="1">
    <location>
        <begin position="1467"/>
        <end position="1478"/>
    </location>
</feature>
<feature type="compositionally biased region" description="Basic and acidic residues" evidence="1">
    <location>
        <begin position="1515"/>
        <end position="1538"/>
    </location>
</feature>
<feature type="compositionally biased region" description="Basic and acidic residues" evidence="1">
    <location>
        <begin position="623"/>
        <end position="698"/>
    </location>
</feature>
<evidence type="ECO:0000313" key="3">
    <source>
        <dbReference type="Proteomes" id="UP001232148"/>
    </source>
</evidence>
<comment type="caution">
    <text evidence="2">The sequence shown here is derived from an EMBL/GenBank/DDBJ whole genome shotgun (WGS) entry which is preliminary data.</text>
</comment>
<feature type="region of interest" description="Disordered" evidence="1">
    <location>
        <begin position="2139"/>
        <end position="2173"/>
    </location>
</feature>
<feature type="compositionally biased region" description="Basic and acidic residues" evidence="1">
    <location>
        <begin position="721"/>
        <end position="754"/>
    </location>
</feature>
<feature type="compositionally biased region" description="Basic and acidic residues" evidence="1">
    <location>
        <begin position="1621"/>
        <end position="1641"/>
    </location>
</feature>
<feature type="compositionally biased region" description="Basic and acidic residues" evidence="1">
    <location>
        <begin position="73"/>
        <end position="92"/>
    </location>
</feature>
<feature type="compositionally biased region" description="Low complexity" evidence="1">
    <location>
        <begin position="1074"/>
        <end position="1086"/>
    </location>
</feature>